<gene>
    <name evidence="3" type="ORF">RWD45_14375</name>
</gene>
<feature type="transmembrane region" description="Helical" evidence="1">
    <location>
        <begin position="12"/>
        <end position="30"/>
    </location>
</feature>
<evidence type="ECO:0000256" key="1">
    <source>
        <dbReference type="SAM" id="Phobius"/>
    </source>
</evidence>
<dbReference type="PANTHER" id="PTHR10587">
    <property type="entry name" value="GLYCOSYL TRANSFERASE-RELATED"/>
    <property type="match status" value="1"/>
</dbReference>
<keyword evidence="1" id="KW-0472">Membrane</keyword>
<feature type="domain" description="NodB homology" evidence="2">
    <location>
        <begin position="71"/>
        <end position="254"/>
    </location>
</feature>
<sequence>MKKRTHFERTYFMAILLFTFMIVIVANEGFTQFAKPRAFAAHKENQDLSEHKNTSTQPNNECHIPLQDNKPIAYLTFDDGPTLHTDPILDTLNKYGVGGTFFFIGERLHALRPSTIDKIKAGCFTVGSHSYTHDTKKIYEEELFIEENLDTFSLLEDLGFQTNLLRAPYGSTYVNQDDKEKAQQYGWQLLDWNIDSMDWKWKNAKKSYEHIIKQLDLFKKRQSEIVILLHEQSETTELLAMLIPEMKQRGFQLISGETKAFNNLTFKTS</sequence>
<dbReference type="PANTHER" id="PTHR10587:SF125">
    <property type="entry name" value="POLYSACCHARIDE DEACETYLASE YHEN-RELATED"/>
    <property type="match status" value="1"/>
</dbReference>
<keyword evidence="1" id="KW-1133">Transmembrane helix</keyword>
<evidence type="ECO:0000313" key="3">
    <source>
        <dbReference type="EMBL" id="MDY0409551.1"/>
    </source>
</evidence>
<proteinExistence type="predicted"/>
<dbReference type="InterPro" id="IPR011330">
    <property type="entry name" value="Glyco_hydro/deAcase_b/a-brl"/>
</dbReference>
<dbReference type="SUPFAM" id="SSF88713">
    <property type="entry name" value="Glycoside hydrolase/deacetylase"/>
    <property type="match status" value="1"/>
</dbReference>
<evidence type="ECO:0000313" key="4">
    <source>
        <dbReference type="Proteomes" id="UP001275315"/>
    </source>
</evidence>
<name>A0ABU5CT39_9BACI</name>
<dbReference type="InterPro" id="IPR002509">
    <property type="entry name" value="NODB_dom"/>
</dbReference>
<reference evidence="3 4" key="1">
    <citation type="submission" date="2023-10" db="EMBL/GenBank/DDBJ databases">
        <title>Virgibacillus soli CC-YMP-6 genome.</title>
        <authorList>
            <person name="Miliotis G."/>
            <person name="Sengupta P."/>
            <person name="Hameed A."/>
            <person name="Chuvochina M."/>
            <person name="Mcdonagh F."/>
            <person name="Simpson A.C."/>
            <person name="Singh N.K."/>
            <person name="Rekha P.D."/>
            <person name="Raman K."/>
            <person name="Hugenholtz P."/>
            <person name="Venkateswaran K."/>
        </authorList>
    </citation>
    <scope>NUCLEOTIDE SEQUENCE [LARGE SCALE GENOMIC DNA]</scope>
    <source>
        <strain evidence="3 4">CC-YMP-6</strain>
    </source>
</reference>
<evidence type="ECO:0000259" key="2">
    <source>
        <dbReference type="PROSITE" id="PS51677"/>
    </source>
</evidence>
<keyword evidence="4" id="KW-1185">Reference proteome</keyword>
<dbReference type="Pfam" id="PF01522">
    <property type="entry name" value="Polysacc_deac_1"/>
    <property type="match status" value="1"/>
</dbReference>
<comment type="caution">
    <text evidence="3">The sequence shown here is derived from an EMBL/GenBank/DDBJ whole genome shotgun (WGS) entry which is preliminary data.</text>
</comment>
<dbReference type="EMBL" id="JAWDIQ010000002">
    <property type="protein sequence ID" value="MDY0409551.1"/>
    <property type="molecule type" value="Genomic_DNA"/>
</dbReference>
<organism evidence="3 4">
    <name type="scientific">Paracerasibacillus soli</name>
    <dbReference type="NCBI Taxonomy" id="480284"/>
    <lineage>
        <taxon>Bacteria</taxon>
        <taxon>Bacillati</taxon>
        <taxon>Bacillota</taxon>
        <taxon>Bacilli</taxon>
        <taxon>Bacillales</taxon>
        <taxon>Bacillaceae</taxon>
        <taxon>Paracerasibacillus</taxon>
    </lineage>
</organism>
<dbReference type="RefSeq" id="WP_320380348.1">
    <property type="nucleotide sequence ID" value="NZ_JAWDIQ010000002.1"/>
</dbReference>
<protein>
    <submittedName>
        <fullName evidence="3">Polysaccharide deacetylase family protein</fullName>
    </submittedName>
</protein>
<accession>A0ABU5CT39</accession>
<dbReference type="Gene3D" id="3.20.20.370">
    <property type="entry name" value="Glycoside hydrolase/deacetylase"/>
    <property type="match status" value="1"/>
</dbReference>
<dbReference type="Proteomes" id="UP001275315">
    <property type="component" value="Unassembled WGS sequence"/>
</dbReference>
<dbReference type="InterPro" id="IPR050248">
    <property type="entry name" value="Polysacc_deacetylase_ArnD"/>
</dbReference>
<keyword evidence="1" id="KW-0812">Transmembrane</keyword>
<dbReference type="PROSITE" id="PS51677">
    <property type="entry name" value="NODB"/>
    <property type="match status" value="1"/>
</dbReference>